<evidence type="ECO:0000313" key="1">
    <source>
        <dbReference type="EMBL" id="SVE53265.1"/>
    </source>
</evidence>
<feature type="non-terminal residue" evidence="1">
    <location>
        <position position="1"/>
    </location>
</feature>
<sequence>IGMEALSEKCRSCEFVLSCGAGYYPHRFDKV</sequence>
<dbReference type="AlphaFoldDB" id="A0A383EA69"/>
<gene>
    <name evidence="1" type="ORF">METZ01_LOCUS506119</name>
</gene>
<organism evidence="1">
    <name type="scientific">marine metagenome</name>
    <dbReference type="NCBI Taxonomy" id="408172"/>
    <lineage>
        <taxon>unclassified sequences</taxon>
        <taxon>metagenomes</taxon>
        <taxon>ecological metagenomes</taxon>
    </lineage>
</organism>
<accession>A0A383EA69</accession>
<proteinExistence type="predicted"/>
<feature type="non-terminal residue" evidence="1">
    <location>
        <position position="31"/>
    </location>
</feature>
<dbReference type="EMBL" id="UINC01223887">
    <property type="protein sequence ID" value="SVE53265.1"/>
    <property type="molecule type" value="Genomic_DNA"/>
</dbReference>
<protein>
    <submittedName>
        <fullName evidence="1">Uncharacterized protein</fullName>
    </submittedName>
</protein>
<reference evidence="1" key="1">
    <citation type="submission" date="2018-05" db="EMBL/GenBank/DDBJ databases">
        <authorList>
            <person name="Lanie J.A."/>
            <person name="Ng W.-L."/>
            <person name="Kazmierczak K.M."/>
            <person name="Andrzejewski T.M."/>
            <person name="Davidsen T.M."/>
            <person name="Wayne K.J."/>
            <person name="Tettelin H."/>
            <person name="Glass J.I."/>
            <person name="Rusch D."/>
            <person name="Podicherti R."/>
            <person name="Tsui H.-C.T."/>
            <person name="Winkler M.E."/>
        </authorList>
    </citation>
    <scope>NUCLEOTIDE SEQUENCE</scope>
</reference>
<name>A0A383EA69_9ZZZZ</name>